<proteinExistence type="predicted"/>
<feature type="region of interest" description="Disordered" evidence="1">
    <location>
        <begin position="66"/>
        <end position="89"/>
    </location>
</feature>
<evidence type="ECO:0000256" key="1">
    <source>
        <dbReference type="SAM" id="MobiDB-lite"/>
    </source>
</evidence>
<keyword evidence="3" id="KW-1185">Reference proteome</keyword>
<reference evidence="4" key="1">
    <citation type="submission" date="2016-06" db="UniProtKB">
        <authorList>
            <consortium name="WormBaseParasite"/>
        </authorList>
    </citation>
    <scope>IDENTIFICATION</scope>
</reference>
<dbReference type="WBParaSite" id="SSLN_0000123101-mRNA-1">
    <property type="protein sequence ID" value="SSLN_0000123101-mRNA-1"/>
    <property type="gene ID" value="SSLN_0000123101"/>
</dbReference>
<organism evidence="4">
    <name type="scientific">Schistocephalus solidus</name>
    <name type="common">Tapeworm</name>
    <dbReference type="NCBI Taxonomy" id="70667"/>
    <lineage>
        <taxon>Eukaryota</taxon>
        <taxon>Metazoa</taxon>
        <taxon>Spiralia</taxon>
        <taxon>Lophotrochozoa</taxon>
        <taxon>Platyhelminthes</taxon>
        <taxon>Cestoda</taxon>
        <taxon>Eucestoda</taxon>
        <taxon>Diphyllobothriidea</taxon>
        <taxon>Diphyllobothriidae</taxon>
        <taxon>Schistocephalus</taxon>
    </lineage>
</organism>
<dbReference type="Proteomes" id="UP000275846">
    <property type="component" value="Unassembled WGS sequence"/>
</dbReference>
<dbReference type="EMBL" id="UYSU01001805">
    <property type="protein sequence ID" value="VDL87116.1"/>
    <property type="molecule type" value="Genomic_DNA"/>
</dbReference>
<gene>
    <name evidence="2" type="ORF">SSLN_LOCUS1182</name>
</gene>
<feature type="compositionally biased region" description="Low complexity" evidence="1">
    <location>
        <begin position="66"/>
        <end position="76"/>
    </location>
</feature>
<accession>A0A183SAD4</accession>
<evidence type="ECO:0000313" key="4">
    <source>
        <dbReference type="WBParaSite" id="SSLN_0000123101-mRNA-1"/>
    </source>
</evidence>
<evidence type="ECO:0000313" key="2">
    <source>
        <dbReference type="EMBL" id="VDL87116.1"/>
    </source>
</evidence>
<sequence length="156" mass="17724">MKRLRFDVKLHALPEALETFVGYIVQIYPVERDFGKYVEKQRKVTENLKGIVSVAKAPVASFTWYPSPSSGSSKPGTAKLPHPGNPLDRQPKPVEFFESLPDIWDAGIFEVGKHKQLHYFGVVEVGGTTITSTPELTRNVELAIWFKRNKWYFQSS</sequence>
<evidence type="ECO:0000313" key="3">
    <source>
        <dbReference type="Proteomes" id="UP000275846"/>
    </source>
</evidence>
<reference evidence="2 3" key="2">
    <citation type="submission" date="2018-11" db="EMBL/GenBank/DDBJ databases">
        <authorList>
            <consortium name="Pathogen Informatics"/>
        </authorList>
    </citation>
    <scope>NUCLEOTIDE SEQUENCE [LARGE SCALE GENOMIC DNA]</scope>
    <source>
        <strain evidence="2 3">NST_G2</strain>
    </source>
</reference>
<protein>
    <submittedName>
        <fullName evidence="4">Peptidase A1 domain-containing protein</fullName>
    </submittedName>
</protein>
<name>A0A183SAD4_SCHSO</name>
<dbReference type="AlphaFoldDB" id="A0A183SAD4"/>